<sequence length="118" mass="13505">MHNIGLLVDIQYADVLKLIWLITDTNTDCFFFLYTFLLKLYIFLYCGIKTALSFVNLMMQHFHLIMFYGPTGVQHTVVNVPTEPPNDYLVWSLCSFIYGNFCCLGLAALICSVKVSLC</sequence>
<comment type="similarity">
    <text evidence="2">Belongs to the CD225/Dispanin family.</text>
</comment>
<protein>
    <submittedName>
        <fullName evidence="6">Uncharacterized protein</fullName>
    </submittedName>
</protein>
<evidence type="ECO:0000256" key="3">
    <source>
        <dbReference type="ARBA" id="ARBA00022692"/>
    </source>
</evidence>
<dbReference type="PANTHER" id="PTHR13999">
    <property type="entry name" value="INTERFERON INDUCIBLE TRANSMEMBRANE PROTEIN"/>
    <property type="match status" value="1"/>
</dbReference>
<dbReference type="GO" id="GO:0005886">
    <property type="term" value="C:plasma membrane"/>
    <property type="evidence" value="ECO:0007669"/>
    <property type="project" value="TreeGrafter"/>
</dbReference>
<comment type="subcellular location">
    <subcellularLocation>
        <location evidence="1">Membrane</location>
    </subcellularLocation>
</comment>
<proteinExistence type="inferred from homology"/>
<dbReference type="Ensembl" id="ENSPLAT00000017812.1">
    <property type="protein sequence ID" value="ENSPLAP00000010650.1"/>
    <property type="gene ID" value="ENSPLAG00000013610.1"/>
</dbReference>
<dbReference type="Proteomes" id="UP000261500">
    <property type="component" value="Unplaced"/>
</dbReference>
<dbReference type="InterPro" id="IPR051517">
    <property type="entry name" value="IFITM_antiviral_protein"/>
</dbReference>
<evidence type="ECO:0000256" key="5">
    <source>
        <dbReference type="ARBA" id="ARBA00023136"/>
    </source>
</evidence>
<organism evidence="6 7">
    <name type="scientific">Poecilia latipinna</name>
    <name type="common">sailfin molly</name>
    <dbReference type="NCBI Taxonomy" id="48699"/>
    <lineage>
        <taxon>Eukaryota</taxon>
        <taxon>Metazoa</taxon>
        <taxon>Chordata</taxon>
        <taxon>Craniata</taxon>
        <taxon>Vertebrata</taxon>
        <taxon>Euteleostomi</taxon>
        <taxon>Actinopterygii</taxon>
        <taxon>Neopterygii</taxon>
        <taxon>Teleostei</taxon>
        <taxon>Neoteleostei</taxon>
        <taxon>Acanthomorphata</taxon>
        <taxon>Ovalentaria</taxon>
        <taxon>Atherinomorphae</taxon>
        <taxon>Cyprinodontiformes</taxon>
        <taxon>Poeciliidae</taxon>
        <taxon>Poeciliinae</taxon>
        <taxon>Poecilia</taxon>
    </lineage>
</organism>
<dbReference type="InterPro" id="IPR007593">
    <property type="entry name" value="CD225/Dispanin_fam"/>
</dbReference>
<evidence type="ECO:0000256" key="4">
    <source>
        <dbReference type="ARBA" id="ARBA00022989"/>
    </source>
</evidence>
<dbReference type="AlphaFoldDB" id="A0A3B3UBF0"/>
<keyword evidence="5" id="KW-0472">Membrane</keyword>
<reference evidence="6" key="2">
    <citation type="submission" date="2025-09" db="UniProtKB">
        <authorList>
            <consortium name="Ensembl"/>
        </authorList>
    </citation>
    <scope>IDENTIFICATION</scope>
</reference>
<keyword evidence="7" id="KW-1185">Reference proteome</keyword>
<evidence type="ECO:0000313" key="7">
    <source>
        <dbReference type="Proteomes" id="UP000261500"/>
    </source>
</evidence>
<dbReference type="STRING" id="48699.ENSPLAP00000010650"/>
<reference evidence="6" key="1">
    <citation type="submission" date="2025-08" db="UniProtKB">
        <authorList>
            <consortium name="Ensembl"/>
        </authorList>
    </citation>
    <scope>IDENTIFICATION</scope>
</reference>
<name>A0A3B3UBF0_9TELE</name>
<dbReference type="Pfam" id="PF04505">
    <property type="entry name" value="CD225"/>
    <property type="match status" value="1"/>
</dbReference>
<evidence type="ECO:0000256" key="2">
    <source>
        <dbReference type="ARBA" id="ARBA00006843"/>
    </source>
</evidence>
<keyword evidence="3" id="KW-0812">Transmembrane</keyword>
<dbReference type="GeneTree" id="ENSGT00940000177257"/>
<accession>A0A3B3UBF0</accession>
<keyword evidence="4" id="KW-1133">Transmembrane helix</keyword>
<evidence type="ECO:0000313" key="6">
    <source>
        <dbReference type="Ensembl" id="ENSPLAP00000010650.1"/>
    </source>
</evidence>
<evidence type="ECO:0000256" key="1">
    <source>
        <dbReference type="ARBA" id="ARBA00004370"/>
    </source>
</evidence>